<organism evidence="3 4">
    <name type="scientific">Cupriavidus basilensis</name>
    <dbReference type="NCBI Taxonomy" id="68895"/>
    <lineage>
        <taxon>Bacteria</taxon>
        <taxon>Pseudomonadati</taxon>
        <taxon>Pseudomonadota</taxon>
        <taxon>Betaproteobacteria</taxon>
        <taxon>Burkholderiales</taxon>
        <taxon>Burkholderiaceae</taxon>
        <taxon>Cupriavidus</taxon>
    </lineage>
</organism>
<evidence type="ECO:0000256" key="2">
    <source>
        <dbReference type="SAM" id="SignalP"/>
    </source>
</evidence>
<dbReference type="Proteomes" id="UP000031843">
    <property type="component" value="Chromosome secondary"/>
</dbReference>
<feature type="signal peptide" evidence="2">
    <location>
        <begin position="1"/>
        <end position="32"/>
    </location>
</feature>
<name>A0A0C4YIK1_9BURK</name>
<feature type="compositionally biased region" description="Low complexity" evidence="1">
    <location>
        <begin position="92"/>
        <end position="108"/>
    </location>
</feature>
<keyword evidence="2" id="KW-0732">Signal</keyword>
<dbReference type="OrthoDB" id="5956306at2"/>
<dbReference type="STRING" id="68895.RR42_s0056"/>
<protein>
    <recommendedName>
        <fullName evidence="5">Flagellin</fullName>
    </recommendedName>
</protein>
<proteinExistence type="predicted"/>
<dbReference type="AlphaFoldDB" id="A0A0C4YIK1"/>
<gene>
    <name evidence="3" type="ORF">RR42_s0056</name>
</gene>
<reference evidence="3 4" key="1">
    <citation type="journal article" date="2015" name="Genome Announc.">
        <title>Complete Genome Sequence of Cupriavidus basilensis 4G11, Isolated from the Oak Ridge Field Research Center Site.</title>
        <authorList>
            <person name="Ray J."/>
            <person name="Waters R.J."/>
            <person name="Skerker J.M."/>
            <person name="Kuehl J.V."/>
            <person name="Price M.N."/>
            <person name="Huang J."/>
            <person name="Chakraborty R."/>
            <person name="Arkin A.P."/>
            <person name="Deutschbauer A."/>
        </authorList>
    </citation>
    <scope>NUCLEOTIDE SEQUENCE [LARGE SCALE GENOMIC DNA]</scope>
    <source>
        <strain evidence="3">4G11</strain>
    </source>
</reference>
<evidence type="ECO:0000313" key="4">
    <source>
        <dbReference type="Proteomes" id="UP000031843"/>
    </source>
</evidence>
<evidence type="ECO:0000256" key="1">
    <source>
        <dbReference type="SAM" id="MobiDB-lite"/>
    </source>
</evidence>
<dbReference type="PROSITE" id="PS51257">
    <property type="entry name" value="PROKAR_LIPOPROTEIN"/>
    <property type="match status" value="1"/>
</dbReference>
<keyword evidence="4" id="KW-1185">Reference proteome</keyword>
<feature type="chain" id="PRO_5002185689" description="Flagellin" evidence="2">
    <location>
        <begin position="33"/>
        <end position="413"/>
    </location>
</feature>
<evidence type="ECO:0000313" key="3">
    <source>
        <dbReference type="EMBL" id="AJG21654.1"/>
    </source>
</evidence>
<dbReference type="EMBL" id="CP010537">
    <property type="protein sequence ID" value="AJG21654.1"/>
    <property type="molecule type" value="Genomic_DNA"/>
</dbReference>
<dbReference type="RefSeq" id="WP_052494837.1">
    <property type="nucleotide sequence ID" value="NZ_CP010537.1"/>
</dbReference>
<evidence type="ECO:0008006" key="5">
    <source>
        <dbReference type="Google" id="ProtNLM"/>
    </source>
</evidence>
<accession>A0A0C4YIK1</accession>
<feature type="region of interest" description="Disordered" evidence="1">
    <location>
        <begin position="82"/>
        <end position="108"/>
    </location>
</feature>
<sequence length="413" mass="40837">MFQTSSKRGQHRRSGGGSATAVVLLGAGLACAGQVRADEGTGLEALNTLDATDAASSTAPPAMQAESPNPYLAAALSSMAGWTPAPHEPSTQALDDQPLADQPPADRQADPLADLLASKDAILKATPDTTSVAPAVENPRLLVQGDSAAEWKPVAQERLQDLRGGFAVAAKTAPAAMGDVVSPRPAAARAQADAPPVHAARSTMASWKPVAQERLDDLRGGFDVGAGLQVSFGIERAVIINGALVVATSLTIPDVSRITADQASRLAAALGVATGAVAAANAAVNNALASNPVTAANGSSGTGASSSSTSTGTSAAGTPGSSVTTLPASAIAAAGAAVTSNGLLNLIQNGPGNSVAASALGGSPATVIQNSLNNQTIQSLVTINAGVNTLQAFRSEMAGQALSNALLNSASRR</sequence>
<feature type="region of interest" description="Disordered" evidence="1">
    <location>
        <begin position="296"/>
        <end position="320"/>
    </location>
</feature>
<dbReference type="KEGG" id="cbw:RR42_s0056"/>